<dbReference type="Gene3D" id="3.40.50.1820">
    <property type="entry name" value="alpha/beta hydrolase"/>
    <property type="match status" value="1"/>
</dbReference>
<proteinExistence type="predicted"/>
<name>A0AA37V2U9_9BACT</name>
<feature type="domain" description="Serine aminopeptidase S33" evidence="2">
    <location>
        <begin position="159"/>
        <end position="222"/>
    </location>
</feature>
<dbReference type="Proteomes" id="UP001161325">
    <property type="component" value="Unassembled WGS sequence"/>
</dbReference>
<keyword evidence="4" id="KW-1185">Reference proteome</keyword>
<evidence type="ECO:0000313" key="4">
    <source>
        <dbReference type="Proteomes" id="UP001161325"/>
    </source>
</evidence>
<dbReference type="SUPFAM" id="SSF53474">
    <property type="entry name" value="alpha/beta-Hydrolases"/>
    <property type="match status" value="1"/>
</dbReference>
<feature type="chain" id="PRO_5041218678" description="Serine aminopeptidase S33 domain-containing protein" evidence="1">
    <location>
        <begin position="30"/>
        <end position="428"/>
    </location>
</feature>
<dbReference type="Pfam" id="PF12146">
    <property type="entry name" value="Hydrolase_4"/>
    <property type="match status" value="1"/>
</dbReference>
<organism evidence="3 4">
    <name type="scientific">Roseisolibacter agri</name>
    <dbReference type="NCBI Taxonomy" id="2014610"/>
    <lineage>
        <taxon>Bacteria</taxon>
        <taxon>Pseudomonadati</taxon>
        <taxon>Gemmatimonadota</taxon>
        <taxon>Gemmatimonadia</taxon>
        <taxon>Gemmatimonadales</taxon>
        <taxon>Gemmatimonadaceae</taxon>
        <taxon>Roseisolibacter</taxon>
    </lineage>
</organism>
<dbReference type="RefSeq" id="WP_284352785.1">
    <property type="nucleotide sequence ID" value="NZ_BRXS01000009.1"/>
</dbReference>
<gene>
    <name evidence="3" type="ORF">rosag_49030</name>
</gene>
<sequence length="428" mass="44404">MSASSRRIRRTVCRSIHLATLAITTTLLGACADAATSPTATHALRPTDRRAGDAAVVTEPASGPWARIVEGETGPGAEYALHVPRTWNGAVVYYAHGFRDATAPVGMADQDSFYAVREALGALGYAVAASSYSRNGFAVKDGAQRTHQLRGLLNAELPAPATRSFLMGHSLGAAVALDLAERYPKQYDGALLMCGMVGGTLLQTQYLGHVRALANVHFPSIPGGPLTPPDQPITIPMVAGAAQANIAGLFAMASTRQTPLPYAPGANMVPTLIGSLYAALSFHQRGIADVLDLTHGHTPFGNAGETYTLGTPVGPIPASALAAMIAQSDALAPRVTMAPSAENYLSHNFTPTGELRMPVVSVHNRFDPAVPYFHVDALRAKATATGTANMLLERAPLGAGHCGISAAQALDGFAALASWVGTGVKPAS</sequence>
<evidence type="ECO:0000256" key="1">
    <source>
        <dbReference type="SAM" id="SignalP"/>
    </source>
</evidence>
<keyword evidence="1" id="KW-0732">Signal</keyword>
<reference evidence="3" key="1">
    <citation type="submission" date="2022-08" db="EMBL/GenBank/DDBJ databases">
        <title>Draft genome sequencing of Roseisolibacter agri AW1220.</title>
        <authorList>
            <person name="Tobiishi Y."/>
            <person name="Tonouchi A."/>
        </authorList>
    </citation>
    <scope>NUCLEOTIDE SEQUENCE</scope>
    <source>
        <strain evidence="3">AW1220</strain>
    </source>
</reference>
<evidence type="ECO:0000259" key="2">
    <source>
        <dbReference type="Pfam" id="PF12146"/>
    </source>
</evidence>
<dbReference type="PROSITE" id="PS51257">
    <property type="entry name" value="PROKAR_LIPOPROTEIN"/>
    <property type="match status" value="1"/>
</dbReference>
<accession>A0AA37V2U9</accession>
<dbReference type="InterPro" id="IPR022742">
    <property type="entry name" value="Hydrolase_4"/>
</dbReference>
<feature type="signal peptide" evidence="1">
    <location>
        <begin position="1"/>
        <end position="29"/>
    </location>
</feature>
<dbReference type="AlphaFoldDB" id="A0AA37V2U9"/>
<comment type="caution">
    <text evidence="3">The sequence shown here is derived from an EMBL/GenBank/DDBJ whole genome shotgun (WGS) entry which is preliminary data.</text>
</comment>
<protein>
    <recommendedName>
        <fullName evidence="2">Serine aminopeptidase S33 domain-containing protein</fullName>
    </recommendedName>
</protein>
<dbReference type="EMBL" id="BRXS01000009">
    <property type="protein sequence ID" value="GLC28390.1"/>
    <property type="molecule type" value="Genomic_DNA"/>
</dbReference>
<evidence type="ECO:0000313" key="3">
    <source>
        <dbReference type="EMBL" id="GLC28390.1"/>
    </source>
</evidence>
<dbReference type="InterPro" id="IPR029058">
    <property type="entry name" value="AB_hydrolase_fold"/>
</dbReference>